<dbReference type="PANTHER" id="PTHR43401">
    <property type="entry name" value="L-THREONINE 3-DEHYDROGENASE"/>
    <property type="match status" value="1"/>
</dbReference>
<reference evidence="6 7" key="1">
    <citation type="journal article" date="2019" name="Nat. Microbiol.">
        <title>Mediterranean grassland soil C-N compound turnover is dependent on rainfall and depth, and is mediated by genomically divergent microorganisms.</title>
        <authorList>
            <person name="Diamond S."/>
            <person name="Andeer P.F."/>
            <person name="Li Z."/>
            <person name="Crits-Christoph A."/>
            <person name="Burstein D."/>
            <person name="Anantharaman K."/>
            <person name="Lane K.R."/>
            <person name="Thomas B.C."/>
            <person name="Pan C."/>
            <person name="Northen T.R."/>
            <person name="Banfield J.F."/>
        </authorList>
    </citation>
    <scope>NUCLEOTIDE SEQUENCE [LARGE SCALE GENOMIC DNA]</scope>
    <source>
        <strain evidence="6">NP_6</strain>
    </source>
</reference>
<name>A0A537JI42_9BACT</name>
<organism evidence="6 7">
    <name type="scientific">Candidatus Segetimicrobium genomatis</name>
    <dbReference type="NCBI Taxonomy" id="2569760"/>
    <lineage>
        <taxon>Bacteria</taxon>
        <taxon>Bacillati</taxon>
        <taxon>Candidatus Sysuimicrobiota</taxon>
        <taxon>Candidatus Sysuimicrobiia</taxon>
        <taxon>Candidatus Sysuimicrobiales</taxon>
        <taxon>Candidatus Segetimicrobiaceae</taxon>
        <taxon>Candidatus Segetimicrobium</taxon>
    </lineage>
</organism>
<dbReference type="NCBIfam" id="NF041097">
    <property type="entry name" value="keto_inos_dh_IolM"/>
    <property type="match status" value="1"/>
</dbReference>
<dbReference type="Gene3D" id="3.40.50.720">
    <property type="entry name" value="NAD(P)-binding Rossmann-like Domain"/>
    <property type="match status" value="1"/>
</dbReference>
<dbReference type="InterPro" id="IPR011032">
    <property type="entry name" value="GroES-like_sf"/>
</dbReference>
<dbReference type="GO" id="GO:0008270">
    <property type="term" value="F:zinc ion binding"/>
    <property type="evidence" value="ECO:0007669"/>
    <property type="project" value="InterPro"/>
</dbReference>
<dbReference type="SUPFAM" id="SSF50129">
    <property type="entry name" value="GroES-like"/>
    <property type="match status" value="1"/>
</dbReference>
<sequence>MAPPPSDSDRMAGAAMKGLQFTAEWAPRSDYTLSEFERRTGKAVTGSSVWRNPRVRLADVKEPPLPAKDVRIRPRACGVCGSDVHFYETDEQGYIRYPGLTKFPVVIGHEFSGEIVEVGKEVRDLRPGDLVTVEEMIWCGECVPCRNGWPNQCLNLEEIGFTIDGAMAEQLVVGAKYCWPITALAEVYGGAEAACEAGALCEPTSVAYNGMFVRAGGFKPGGVVAVYGTGPIGFAAIALARAAGASRVIAFEVSPVRQALARQVGADEVHDPAALTKQGGTPHEVVLRASGGAGADMAVEAAGAPARTVPEMEQSLAIGGKVVIIGRAAERAPMYLEHLQTRAAQVYGAQGHSGYGTFQNVIRLMASRRIHLRPIITSRFPLSEAVAAIERATKRQDGKWRKPINAVAPRKTS</sequence>
<proteinExistence type="inferred from homology"/>
<keyword evidence="3" id="KW-0560">Oxidoreductase</keyword>
<comment type="similarity">
    <text evidence="4">Belongs to the zinc-containing alcohol dehydrogenase family.</text>
</comment>
<dbReference type="Gene3D" id="3.90.180.10">
    <property type="entry name" value="Medium-chain alcohol dehydrogenases, catalytic domain"/>
    <property type="match status" value="1"/>
</dbReference>
<comment type="caution">
    <text evidence="6">The sequence shown here is derived from an EMBL/GenBank/DDBJ whole genome shotgun (WGS) entry which is preliminary data.</text>
</comment>
<evidence type="ECO:0000256" key="4">
    <source>
        <dbReference type="RuleBase" id="RU361277"/>
    </source>
</evidence>
<evidence type="ECO:0000313" key="7">
    <source>
        <dbReference type="Proteomes" id="UP000318093"/>
    </source>
</evidence>
<dbReference type="AlphaFoldDB" id="A0A537JI42"/>
<dbReference type="Pfam" id="PF00107">
    <property type="entry name" value="ADH_zinc_N"/>
    <property type="match status" value="1"/>
</dbReference>
<dbReference type="Proteomes" id="UP000318093">
    <property type="component" value="Unassembled WGS sequence"/>
</dbReference>
<dbReference type="InterPro" id="IPR053539">
    <property type="entry name" value="Scyllo-inosose_DH"/>
</dbReference>
<keyword evidence="1 4" id="KW-0479">Metal-binding</keyword>
<evidence type="ECO:0000313" key="6">
    <source>
        <dbReference type="EMBL" id="TMI83199.1"/>
    </source>
</evidence>
<dbReference type="InterPro" id="IPR013149">
    <property type="entry name" value="ADH-like_C"/>
</dbReference>
<dbReference type="PANTHER" id="PTHR43401:SF2">
    <property type="entry name" value="L-THREONINE 3-DEHYDROGENASE"/>
    <property type="match status" value="1"/>
</dbReference>
<evidence type="ECO:0000256" key="2">
    <source>
        <dbReference type="ARBA" id="ARBA00022833"/>
    </source>
</evidence>
<dbReference type="GO" id="GO:0016491">
    <property type="term" value="F:oxidoreductase activity"/>
    <property type="evidence" value="ECO:0007669"/>
    <property type="project" value="UniProtKB-KW"/>
</dbReference>
<dbReference type="InterPro" id="IPR013154">
    <property type="entry name" value="ADH-like_N"/>
</dbReference>
<dbReference type="InterPro" id="IPR002328">
    <property type="entry name" value="ADH_Zn_CS"/>
</dbReference>
<protein>
    <submittedName>
        <fullName evidence="6">Zinc-binding dehydrogenase</fullName>
    </submittedName>
</protein>
<gene>
    <name evidence="6" type="ORF">E6H03_04130</name>
</gene>
<keyword evidence="2 4" id="KW-0862">Zinc</keyword>
<comment type="cofactor">
    <cofactor evidence="4">
        <name>Zn(2+)</name>
        <dbReference type="ChEBI" id="CHEBI:29105"/>
    </cofactor>
</comment>
<evidence type="ECO:0000256" key="1">
    <source>
        <dbReference type="ARBA" id="ARBA00022723"/>
    </source>
</evidence>
<dbReference type="EMBL" id="VBAN01000121">
    <property type="protein sequence ID" value="TMI83199.1"/>
    <property type="molecule type" value="Genomic_DNA"/>
</dbReference>
<dbReference type="SMART" id="SM00829">
    <property type="entry name" value="PKS_ER"/>
    <property type="match status" value="1"/>
</dbReference>
<dbReference type="InterPro" id="IPR020843">
    <property type="entry name" value="ER"/>
</dbReference>
<evidence type="ECO:0000256" key="3">
    <source>
        <dbReference type="ARBA" id="ARBA00023002"/>
    </source>
</evidence>
<feature type="domain" description="Enoyl reductase (ER)" evidence="5">
    <location>
        <begin position="48"/>
        <end position="397"/>
    </location>
</feature>
<dbReference type="InterPro" id="IPR050129">
    <property type="entry name" value="Zn_alcohol_dh"/>
</dbReference>
<evidence type="ECO:0000259" key="5">
    <source>
        <dbReference type="SMART" id="SM00829"/>
    </source>
</evidence>
<dbReference type="InterPro" id="IPR036291">
    <property type="entry name" value="NAD(P)-bd_dom_sf"/>
</dbReference>
<dbReference type="PROSITE" id="PS00059">
    <property type="entry name" value="ADH_ZINC"/>
    <property type="match status" value="1"/>
</dbReference>
<accession>A0A537JI42</accession>
<dbReference type="SUPFAM" id="SSF51735">
    <property type="entry name" value="NAD(P)-binding Rossmann-fold domains"/>
    <property type="match status" value="1"/>
</dbReference>
<dbReference type="Pfam" id="PF08240">
    <property type="entry name" value="ADH_N"/>
    <property type="match status" value="1"/>
</dbReference>